<evidence type="ECO:0000313" key="2">
    <source>
        <dbReference type="EMBL" id="AFN04577.1"/>
    </source>
</evidence>
<dbReference type="GO" id="GO:0003700">
    <property type="term" value="F:DNA-binding transcription factor activity"/>
    <property type="evidence" value="ECO:0007669"/>
    <property type="project" value="InterPro"/>
</dbReference>
<dbReference type="EMBL" id="CP003685">
    <property type="protein sequence ID" value="AFN04577.1"/>
    <property type="molecule type" value="Genomic_DNA"/>
</dbReference>
<gene>
    <name evidence="2" type="ORF">PFC_08225</name>
</gene>
<organism evidence="3">
    <name type="scientific">Pyrococcus furiosus COM1</name>
    <dbReference type="NCBI Taxonomy" id="1185654"/>
    <lineage>
        <taxon>Archaea</taxon>
        <taxon>Methanobacteriati</taxon>
        <taxon>Methanobacteriota</taxon>
        <taxon>Thermococci</taxon>
        <taxon>Thermococcales</taxon>
        <taxon>Thermococcaceae</taxon>
        <taxon>Pyrococcus</taxon>
    </lineage>
</organism>
<evidence type="ECO:0000313" key="3">
    <source>
        <dbReference type="Proteomes" id="UP000006216"/>
    </source>
</evidence>
<dbReference type="HOGENOM" id="CLU_2420204_0_0_2"/>
<dbReference type="Pfam" id="PF12802">
    <property type="entry name" value="MarR_2"/>
    <property type="match status" value="1"/>
</dbReference>
<sequence length="75" mass="8882">MLIRIEIDLEHAYKVELTKLERDVLEFILRNGEVTQKKLAEIFGRVKTCRIIKNLEKKGLIERKKNGRTYIVKVV</sequence>
<dbReference type="AlphaFoldDB" id="I6U911"/>
<dbReference type="InterPro" id="IPR036388">
    <property type="entry name" value="WH-like_DNA-bd_sf"/>
</dbReference>
<feature type="domain" description="HTH marR-type" evidence="1">
    <location>
        <begin position="17"/>
        <end position="67"/>
    </location>
</feature>
<dbReference type="InterPro" id="IPR036390">
    <property type="entry name" value="WH_DNA-bd_sf"/>
</dbReference>
<name>I6U911_9EURY</name>
<evidence type="ECO:0000259" key="1">
    <source>
        <dbReference type="Pfam" id="PF12802"/>
    </source>
</evidence>
<dbReference type="KEGG" id="pfi:PFC_08225"/>
<protein>
    <recommendedName>
        <fullName evidence="1">HTH marR-type domain-containing protein</fullName>
    </recommendedName>
</protein>
<dbReference type="SUPFAM" id="SSF46785">
    <property type="entry name" value="Winged helix' DNA-binding domain"/>
    <property type="match status" value="1"/>
</dbReference>
<dbReference type="InterPro" id="IPR000835">
    <property type="entry name" value="HTH_MarR-typ"/>
</dbReference>
<reference evidence="2 3" key="1">
    <citation type="journal article" date="2012" name="J. Bacteriol.">
        <title>Genome Sequencing of a Genetically-Tractable Pyrococcus furiosus Strain Reveals a Highly Dynamic Genome.</title>
        <authorList>
            <person name="Bridger S.L."/>
            <person name="Lancaster W.A."/>
            <person name="Poole F.L.II."/>
            <person name="Schut G.J."/>
            <person name="Adams M.W."/>
        </authorList>
    </citation>
    <scope>NUCLEOTIDE SEQUENCE [LARGE SCALE GENOMIC DNA]</scope>
    <source>
        <strain evidence="2 3">COM1</strain>
    </source>
</reference>
<dbReference type="Gene3D" id="1.10.10.10">
    <property type="entry name" value="Winged helix-like DNA-binding domain superfamily/Winged helix DNA-binding domain"/>
    <property type="match status" value="1"/>
</dbReference>
<proteinExistence type="predicted"/>
<accession>I6U911</accession>
<dbReference type="PATRIC" id="fig|1185654.4.peg.1674"/>
<dbReference type="Proteomes" id="UP000006216">
    <property type="component" value="Chromosome"/>
</dbReference>